<keyword evidence="8" id="KW-0067">ATP-binding</keyword>
<evidence type="ECO:0000259" key="15">
    <source>
        <dbReference type="Pfam" id="PF00501"/>
    </source>
</evidence>
<evidence type="ECO:0000256" key="10">
    <source>
        <dbReference type="ARBA" id="ARBA00023098"/>
    </source>
</evidence>
<reference evidence="17" key="1">
    <citation type="submission" date="2017-12" db="EMBL/GenBank/DDBJ databases">
        <title>FDA dAtabase for Regulatory Grade micrObial Sequences (FDA-ARGOS): Supporting development and validation of Infectious Disease Dx tests.</title>
        <authorList>
            <person name="Kerrigan L."/>
            <person name="Tallon L.J."/>
            <person name="Sadzewicz L."/>
            <person name="Sengamalay N."/>
            <person name="Ott S."/>
            <person name="Godinez A."/>
            <person name="Nagaraj S."/>
            <person name="Vavikolanu K."/>
            <person name="Vyas G."/>
            <person name="Nadendla S."/>
            <person name="Aluvathingal J."/>
            <person name="Sichtig H."/>
        </authorList>
    </citation>
    <scope>NUCLEOTIDE SEQUENCE [LARGE SCALE GENOMIC DNA]</scope>
    <source>
        <strain evidence="17">FDAARGOS_200</strain>
    </source>
</reference>
<dbReference type="GeneID" id="98065788"/>
<dbReference type="InterPro" id="IPR025110">
    <property type="entry name" value="AMP-bd_C"/>
</dbReference>
<evidence type="ECO:0000256" key="9">
    <source>
        <dbReference type="ARBA" id="ARBA00022842"/>
    </source>
</evidence>
<keyword evidence="11" id="KW-0472">Membrane</keyword>
<evidence type="ECO:0000256" key="13">
    <source>
        <dbReference type="ARBA" id="ARBA00039545"/>
    </source>
</evidence>
<dbReference type="Pfam" id="PF13193">
    <property type="entry name" value="AMP-binding_C"/>
    <property type="match status" value="1"/>
</dbReference>
<evidence type="ECO:0000256" key="6">
    <source>
        <dbReference type="ARBA" id="ARBA00022741"/>
    </source>
</evidence>
<evidence type="ECO:0000256" key="3">
    <source>
        <dbReference type="ARBA" id="ARBA00005005"/>
    </source>
</evidence>
<comment type="cofactor">
    <cofactor evidence="1">
        <name>Mg(2+)</name>
        <dbReference type="ChEBI" id="CHEBI:18420"/>
    </cofactor>
</comment>
<evidence type="ECO:0000256" key="7">
    <source>
        <dbReference type="ARBA" id="ARBA00022832"/>
    </source>
</evidence>
<feature type="domain" description="AMP-dependent synthetase/ligase" evidence="15">
    <location>
        <begin position="29"/>
        <end position="420"/>
    </location>
</feature>
<feature type="domain" description="AMP-binding enzyme C-terminal" evidence="16">
    <location>
        <begin position="471"/>
        <end position="545"/>
    </location>
</feature>
<dbReference type="PANTHER" id="PTHR43767:SF8">
    <property type="entry name" value="LONG-CHAIN-FATTY-ACID--COA LIGASE"/>
    <property type="match status" value="1"/>
</dbReference>
<comment type="pathway">
    <text evidence="3">Lipid metabolism; fatty acid beta-oxidation.</text>
</comment>
<keyword evidence="10" id="KW-0443">Lipid metabolism</keyword>
<dbReference type="RefSeq" id="WP_019232421.1">
    <property type="nucleotide sequence ID" value="NZ_CAAAHR010000074.1"/>
</dbReference>
<name>A0AAX0WTE8_9GAMM</name>
<evidence type="ECO:0000256" key="14">
    <source>
        <dbReference type="ARBA" id="ARBA00042773"/>
    </source>
</evidence>
<dbReference type="PROSITE" id="PS00455">
    <property type="entry name" value="AMP_BINDING"/>
    <property type="match status" value="1"/>
</dbReference>
<dbReference type="FunFam" id="3.30.300.30:FF:000006">
    <property type="entry name" value="Long-chain-fatty-acid--CoA ligase FadD"/>
    <property type="match status" value="1"/>
</dbReference>
<evidence type="ECO:0000256" key="8">
    <source>
        <dbReference type="ARBA" id="ARBA00022840"/>
    </source>
</evidence>
<keyword evidence="9" id="KW-0460">Magnesium</keyword>
<evidence type="ECO:0000256" key="4">
    <source>
        <dbReference type="ARBA" id="ARBA00006432"/>
    </source>
</evidence>
<dbReference type="Gene3D" id="3.40.50.980">
    <property type="match status" value="2"/>
</dbReference>
<evidence type="ECO:0000259" key="16">
    <source>
        <dbReference type="Pfam" id="PF13193"/>
    </source>
</evidence>
<dbReference type="InterPro" id="IPR000873">
    <property type="entry name" value="AMP-dep_synth/lig_dom"/>
</dbReference>
<evidence type="ECO:0000256" key="1">
    <source>
        <dbReference type="ARBA" id="ARBA00001946"/>
    </source>
</evidence>
<dbReference type="SUPFAM" id="SSF56801">
    <property type="entry name" value="Acetyl-CoA synthetase-like"/>
    <property type="match status" value="1"/>
</dbReference>
<dbReference type="CDD" id="cd05936">
    <property type="entry name" value="FC-FACS_FadD_like"/>
    <property type="match status" value="1"/>
</dbReference>
<evidence type="ECO:0000256" key="12">
    <source>
        <dbReference type="ARBA" id="ARBA00026121"/>
    </source>
</evidence>
<keyword evidence="5 17" id="KW-0436">Ligase</keyword>
<dbReference type="EC" id="6.2.1.3" evidence="12"/>
<dbReference type="Proteomes" id="UP000192511">
    <property type="component" value="Unassembled WGS sequence"/>
</dbReference>
<gene>
    <name evidence="17" type="ORF">A6J39_012010</name>
</gene>
<comment type="subcellular location">
    <subcellularLocation>
        <location evidence="2">Membrane</location>
        <topology evidence="2">Peripheral membrane protein</topology>
    </subcellularLocation>
</comment>
<organism evidence="17 18">
    <name type="scientific">Legionella anisa</name>
    <dbReference type="NCBI Taxonomy" id="28082"/>
    <lineage>
        <taxon>Bacteria</taxon>
        <taxon>Pseudomonadati</taxon>
        <taxon>Pseudomonadota</taxon>
        <taxon>Gammaproteobacteria</taxon>
        <taxon>Legionellales</taxon>
        <taxon>Legionellaceae</taxon>
        <taxon>Legionella</taxon>
    </lineage>
</organism>
<evidence type="ECO:0000313" key="18">
    <source>
        <dbReference type="Proteomes" id="UP000192511"/>
    </source>
</evidence>
<evidence type="ECO:0000256" key="11">
    <source>
        <dbReference type="ARBA" id="ARBA00023136"/>
    </source>
</evidence>
<dbReference type="GO" id="GO:0004467">
    <property type="term" value="F:long-chain fatty acid-CoA ligase activity"/>
    <property type="evidence" value="ECO:0007669"/>
    <property type="project" value="UniProtKB-EC"/>
</dbReference>
<evidence type="ECO:0000256" key="5">
    <source>
        <dbReference type="ARBA" id="ARBA00022598"/>
    </source>
</evidence>
<accession>A0AAX0WTE8</accession>
<comment type="similarity">
    <text evidence="4">Belongs to the ATP-dependent AMP-binding enzyme family.</text>
</comment>
<comment type="caution">
    <text evidence="17">The sequence shown here is derived from an EMBL/GenBank/DDBJ whole genome shotgun (WGS) entry which is preliminary data.</text>
</comment>
<dbReference type="InterPro" id="IPR050237">
    <property type="entry name" value="ATP-dep_AMP-bd_enzyme"/>
</dbReference>
<dbReference type="AlphaFoldDB" id="A0AAX0WTE8"/>
<dbReference type="Gene3D" id="2.30.38.10">
    <property type="entry name" value="Luciferase, Domain 3"/>
    <property type="match status" value="1"/>
</dbReference>
<protein>
    <recommendedName>
        <fullName evidence="13">Long-chain-fatty-acid--CoA ligase</fullName>
        <ecNumber evidence="12">6.2.1.3</ecNumber>
    </recommendedName>
    <alternativeName>
        <fullName evidence="14">Long-chain acyl-CoA synthetase</fullName>
    </alternativeName>
</protein>
<dbReference type="FunFam" id="3.40.50.12780:FF:000003">
    <property type="entry name" value="Long-chain-fatty-acid--CoA ligase FadD"/>
    <property type="match status" value="1"/>
</dbReference>
<keyword evidence="7" id="KW-0276">Fatty acid metabolism</keyword>
<evidence type="ECO:0000256" key="2">
    <source>
        <dbReference type="ARBA" id="ARBA00004170"/>
    </source>
</evidence>
<dbReference type="Pfam" id="PF00501">
    <property type="entry name" value="AMP-binding"/>
    <property type="match status" value="1"/>
</dbReference>
<dbReference type="GO" id="GO:0016020">
    <property type="term" value="C:membrane"/>
    <property type="evidence" value="ECO:0007669"/>
    <property type="project" value="UniProtKB-SubCell"/>
</dbReference>
<dbReference type="InterPro" id="IPR045851">
    <property type="entry name" value="AMP-bd_C_sf"/>
</dbReference>
<keyword evidence="18" id="KW-1185">Reference proteome</keyword>
<dbReference type="PANTHER" id="PTHR43767">
    <property type="entry name" value="LONG-CHAIN-FATTY-ACID--COA LIGASE"/>
    <property type="match status" value="1"/>
</dbReference>
<dbReference type="Gene3D" id="3.30.300.30">
    <property type="match status" value="1"/>
</dbReference>
<dbReference type="EMBL" id="NBTX02000004">
    <property type="protein sequence ID" value="PNL61877.1"/>
    <property type="molecule type" value="Genomic_DNA"/>
</dbReference>
<evidence type="ECO:0000313" key="17">
    <source>
        <dbReference type="EMBL" id="PNL61877.1"/>
    </source>
</evidence>
<sequence>MDKRWFEQYQKGVPHEIDASQYSSLVDLFKESCSRYAKKTAYTNLGTGITFGELNELSRDFAAYLQQLKLEKGARVAIMLPNVLQYPVALFGILRAGYIVVNTNPLYTTDELIHQMNDSGAEAIIVLANFAKTVEKALSSIPTLKHVIVTEIADLFPTPKRIIINSIIKYIKKMVPSFNIPHAVTFNYTLLEGKQSTLHHVALGHDDIAFLQYTGGTTGVAKGAILTHSNMISNVLQAEAWIKPVVGLNGDETIITAIPLYHIFSLTANCLTFLKQGAQNVLITNPRDMKHFVKEIKKVRFTAITGVNTLFNGLLNQPKFKEVDFSNLKISLAGGMALQKSVALKWREVTKTPVLEAYGLTETSPAAIMNPMNLTEYNGSIGVPIPSTDVIILDDEEHEVSIGTSGEICIKGPQVTPGYWKRPDETALVFTKNGYLKTGDIGKMDEEGFIYLVDRKKDMLLVSGFNVYPNEVEQVIAMHPGVLEVGVVGVFDKESGERVKACIVKKDPDLTEEQVIAYCREHLTAYKVPRLVEFYNELPKTNVGKILRRALKDSHAASPSLSEKKPTVAI</sequence>
<dbReference type="GO" id="GO:0005524">
    <property type="term" value="F:ATP binding"/>
    <property type="evidence" value="ECO:0007669"/>
    <property type="project" value="UniProtKB-KW"/>
</dbReference>
<proteinExistence type="inferred from homology"/>
<keyword evidence="6" id="KW-0547">Nucleotide-binding</keyword>
<dbReference type="InterPro" id="IPR020845">
    <property type="entry name" value="AMP-binding_CS"/>
</dbReference>